<dbReference type="InterPro" id="IPR004704">
    <property type="entry name" value="PTS_IID_man"/>
</dbReference>
<evidence type="ECO:0000256" key="1">
    <source>
        <dbReference type="SAM" id="Phobius"/>
    </source>
</evidence>
<evidence type="ECO:0000313" key="2">
    <source>
        <dbReference type="EMBL" id="AMK10534.1"/>
    </source>
</evidence>
<dbReference type="PROSITE" id="PS51108">
    <property type="entry name" value="PTS_EIID"/>
    <property type="match status" value="1"/>
</dbReference>
<dbReference type="GO" id="GO:0016020">
    <property type="term" value="C:membrane"/>
    <property type="evidence" value="ECO:0007669"/>
    <property type="project" value="InterPro"/>
</dbReference>
<dbReference type="Proteomes" id="UP000055611">
    <property type="component" value="Chromosome"/>
</dbReference>
<dbReference type="RefSeq" id="WP_066801157.1">
    <property type="nucleotide sequence ID" value="NZ_CP014206.1"/>
</dbReference>
<dbReference type="Pfam" id="PF03613">
    <property type="entry name" value="EIID-AGA"/>
    <property type="match status" value="1"/>
</dbReference>
<accession>A0A126QKQ7</accession>
<keyword evidence="4" id="KW-1185">Reference proteome</keyword>
<sequence>MAHGLSRIHADTRTMAFLRSFLRCYLTGAAFNTRGMQNIGLMYAMLPGLRAIHKDRRELRTALKRYARHYQSHPFWTPCMVGILLNVETTISAGHFPPAMLAKVRDTTSYTLSAIGDSVFAGSLLIFWALLTICLLLSGNPAAAFALGLAMLLGLQVFRAYTFTCGVRQGFKFLERLKRWDLINWGRRVKYANAALLLWLWILIWPRPYRWWEMLIGVAALMFFARYVRTGLLSRVLAVAVFVGFIELFPWIEATARNGFGL</sequence>
<feature type="transmembrane region" description="Helical" evidence="1">
    <location>
        <begin position="188"/>
        <end position="205"/>
    </location>
</feature>
<organism evidence="3 5">
    <name type="scientific">Pseudodesulfovibrio indicus</name>
    <dbReference type="NCBI Taxonomy" id="1716143"/>
    <lineage>
        <taxon>Bacteria</taxon>
        <taxon>Pseudomonadati</taxon>
        <taxon>Thermodesulfobacteriota</taxon>
        <taxon>Desulfovibrionia</taxon>
        <taxon>Desulfovibrionales</taxon>
        <taxon>Desulfovibrionaceae</taxon>
    </lineage>
</organism>
<evidence type="ECO:0000313" key="5">
    <source>
        <dbReference type="Proteomes" id="UP000295506"/>
    </source>
</evidence>
<feature type="transmembrane region" description="Helical" evidence="1">
    <location>
        <begin position="211"/>
        <end position="228"/>
    </location>
</feature>
<dbReference type="EMBL" id="CP014206">
    <property type="protein sequence ID" value="AMK10534.1"/>
    <property type="molecule type" value="Genomic_DNA"/>
</dbReference>
<evidence type="ECO:0000313" key="3">
    <source>
        <dbReference type="EMBL" id="TDT89064.1"/>
    </source>
</evidence>
<reference evidence="2 4" key="1">
    <citation type="journal article" date="2016" name="Front. Microbiol.">
        <title>Genome Sequence of the Piezophilic, Mesophilic Sulfate-Reducing Bacterium Desulfovibrio indicus J2T.</title>
        <authorList>
            <person name="Cao J."/>
            <person name="Maignien L."/>
            <person name="Shao Z."/>
            <person name="Alain K."/>
            <person name="Jebbar M."/>
        </authorList>
    </citation>
    <scope>NUCLEOTIDE SEQUENCE [LARGE SCALE GENOMIC DNA]</scope>
    <source>
        <strain evidence="2 4">J2</strain>
    </source>
</reference>
<feature type="transmembrane region" description="Helical" evidence="1">
    <location>
        <begin position="119"/>
        <end position="138"/>
    </location>
</feature>
<proteinExistence type="predicted"/>
<feature type="transmembrane region" description="Helical" evidence="1">
    <location>
        <begin position="235"/>
        <end position="252"/>
    </location>
</feature>
<dbReference type="GO" id="GO:0009401">
    <property type="term" value="P:phosphoenolpyruvate-dependent sugar phosphotransferase system"/>
    <property type="evidence" value="ECO:0007669"/>
    <property type="project" value="InterPro"/>
</dbReference>
<keyword evidence="1" id="KW-0472">Membrane</keyword>
<keyword evidence="1" id="KW-1133">Transmembrane helix</keyword>
<keyword evidence="1" id="KW-0812">Transmembrane</keyword>
<evidence type="ECO:0000313" key="4">
    <source>
        <dbReference type="Proteomes" id="UP000055611"/>
    </source>
</evidence>
<dbReference type="AlphaFoldDB" id="A0A126QKQ7"/>
<gene>
    <name evidence="2" type="ORF">AWY79_05075</name>
    <name evidence="3" type="ORF">EDC59_10457</name>
</gene>
<protein>
    <submittedName>
        <fullName evidence="2">3-keto-L-gulonate transporter</fullName>
    </submittedName>
    <submittedName>
        <fullName evidence="3">PTS system IID component (Man family)</fullName>
    </submittedName>
</protein>
<dbReference type="EMBL" id="SOBK01000004">
    <property type="protein sequence ID" value="TDT89064.1"/>
    <property type="molecule type" value="Genomic_DNA"/>
</dbReference>
<dbReference type="KEGG" id="dej:AWY79_05075"/>
<reference evidence="3 5" key="2">
    <citation type="submission" date="2019-03" db="EMBL/GenBank/DDBJ databases">
        <title>Genomic Encyclopedia of Type Strains, Phase IV (KMG-IV): sequencing the most valuable type-strain genomes for metagenomic binning, comparative biology and taxonomic classification.</title>
        <authorList>
            <person name="Goeker M."/>
        </authorList>
    </citation>
    <scope>NUCLEOTIDE SEQUENCE [LARGE SCALE GENOMIC DNA]</scope>
    <source>
        <strain evidence="3 5">DSM 101483</strain>
    </source>
</reference>
<name>A0A126QKQ7_9BACT</name>
<dbReference type="Proteomes" id="UP000295506">
    <property type="component" value="Unassembled WGS sequence"/>
</dbReference>
<feature type="transmembrane region" description="Helical" evidence="1">
    <location>
        <begin position="144"/>
        <end position="167"/>
    </location>
</feature>